<dbReference type="EMBL" id="PCVI01000045">
    <property type="protein sequence ID" value="PIQ70012.1"/>
    <property type="molecule type" value="Genomic_DNA"/>
</dbReference>
<organism evidence="1 2">
    <name type="scientific">Candidatus Shapirobacteria bacterium CG11_big_fil_rev_8_21_14_0_20_40_12</name>
    <dbReference type="NCBI Taxonomy" id="1974889"/>
    <lineage>
        <taxon>Bacteria</taxon>
        <taxon>Candidatus Shapironibacteriota</taxon>
    </lineage>
</organism>
<protein>
    <submittedName>
        <fullName evidence="1">Uncharacterized protein</fullName>
    </submittedName>
</protein>
<dbReference type="AlphaFoldDB" id="A0A2H0KFJ1"/>
<evidence type="ECO:0000313" key="1">
    <source>
        <dbReference type="EMBL" id="PIQ70012.1"/>
    </source>
</evidence>
<sequence length="76" mass="8818">MARIEVINEWFFPQAVRAGGLIVPAREEAVDKYYELRDGWLKNHPKLPQEKPMVSLAPGEKDNPPGYFVRTEIMYN</sequence>
<reference evidence="1 2" key="1">
    <citation type="submission" date="2017-09" db="EMBL/GenBank/DDBJ databases">
        <title>Depth-based differentiation of microbial function through sediment-hosted aquifers and enrichment of novel symbionts in the deep terrestrial subsurface.</title>
        <authorList>
            <person name="Probst A.J."/>
            <person name="Ladd B."/>
            <person name="Jarett J.K."/>
            <person name="Geller-Mcgrath D.E."/>
            <person name="Sieber C.M."/>
            <person name="Emerson J.B."/>
            <person name="Anantharaman K."/>
            <person name="Thomas B.C."/>
            <person name="Malmstrom R."/>
            <person name="Stieglmeier M."/>
            <person name="Klingl A."/>
            <person name="Woyke T."/>
            <person name="Ryan C.M."/>
            <person name="Banfield J.F."/>
        </authorList>
    </citation>
    <scope>NUCLEOTIDE SEQUENCE [LARGE SCALE GENOMIC DNA]</scope>
    <source>
        <strain evidence="1">CG11_big_fil_rev_8_21_14_0_20_40_12</strain>
    </source>
</reference>
<comment type="caution">
    <text evidence="1">The sequence shown here is derived from an EMBL/GenBank/DDBJ whole genome shotgun (WGS) entry which is preliminary data.</text>
</comment>
<name>A0A2H0KFJ1_9BACT</name>
<accession>A0A2H0KFJ1</accession>
<dbReference type="Proteomes" id="UP000231371">
    <property type="component" value="Unassembled WGS sequence"/>
</dbReference>
<proteinExistence type="predicted"/>
<evidence type="ECO:0000313" key="2">
    <source>
        <dbReference type="Proteomes" id="UP000231371"/>
    </source>
</evidence>
<gene>
    <name evidence="1" type="ORF">COV89_02750</name>
</gene>